<dbReference type="InterPro" id="IPR029058">
    <property type="entry name" value="AB_hydrolase_fold"/>
</dbReference>
<dbReference type="STRING" id="1754190.A0A1Y2FQJ3"/>
<evidence type="ECO:0008006" key="3">
    <source>
        <dbReference type="Google" id="ProtNLM"/>
    </source>
</evidence>
<dbReference type="AlphaFoldDB" id="A0A1Y2FQJ3"/>
<organism evidence="1 2">
    <name type="scientific">Neocallimastix californiae</name>
    <dbReference type="NCBI Taxonomy" id="1754190"/>
    <lineage>
        <taxon>Eukaryota</taxon>
        <taxon>Fungi</taxon>
        <taxon>Fungi incertae sedis</taxon>
        <taxon>Chytridiomycota</taxon>
        <taxon>Chytridiomycota incertae sedis</taxon>
        <taxon>Neocallimastigomycetes</taxon>
        <taxon>Neocallimastigales</taxon>
        <taxon>Neocallimastigaceae</taxon>
        <taxon>Neocallimastix</taxon>
    </lineage>
</organism>
<dbReference type="Proteomes" id="UP000193920">
    <property type="component" value="Unassembled WGS sequence"/>
</dbReference>
<dbReference type="OrthoDB" id="18845at2759"/>
<dbReference type="Gene3D" id="3.40.50.1820">
    <property type="entry name" value="alpha/beta hydrolase"/>
    <property type="match status" value="1"/>
</dbReference>
<comment type="caution">
    <text evidence="1">The sequence shown here is derived from an EMBL/GenBank/DDBJ whole genome shotgun (WGS) entry which is preliminary data.</text>
</comment>
<reference evidence="1 2" key="1">
    <citation type="submission" date="2016-08" db="EMBL/GenBank/DDBJ databases">
        <title>A Parts List for Fungal Cellulosomes Revealed by Comparative Genomics.</title>
        <authorList>
            <consortium name="DOE Joint Genome Institute"/>
            <person name="Haitjema C.H."/>
            <person name="Gilmore S.P."/>
            <person name="Henske J.K."/>
            <person name="Solomon K.V."/>
            <person name="De Groot R."/>
            <person name="Kuo A."/>
            <person name="Mondo S.J."/>
            <person name="Salamov A.A."/>
            <person name="Labutti K."/>
            <person name="Zhao Z."/>
            <person name="Chiniquy J."/>
            <person name="Barry K."/>
            <person name="Brewer H.M."/>
            <person name="Purvine S.O."/>
            <person name="Wright A.T."/>
            <person name="Boxma B."/>
            <person name="Van Alen T."/>
            <person name="Hackstein J.H."/>
            <person name="Baker S.E."/>
            <person name="Grigoriev I.V."/>
            <person name="O'Malley M.A."/>
        </authorList>
    </citation>
    <scope>NUCLEOTIDE SEQUENCE [LARGE SCALE GENOMIC DNA]</scope>
    <source>
        <strain evidence="1 2">G1</strain>
    </source>
</reference>
<protein>
    <recommendedName>
        <fullName evidence="3">Alpha/beta-hydrolase</fullName>
    </recommendedName>
</protein>
<sequence length="315" mass="36558">MVLNQSCILLELSLPVDDDLYKLLKYFNPKELNSVQMEKLCSNHFNFLNNNTNKDNCFKVDVLIPKDYKNGNKTCLFIHGSGSSRLSTRNRFIANHLVDMNICCCLMNLFTTKEEHQDNIIGNKRFDINLLTSRVINVKKYLDIISSNKMILFGSSTGAAAALYSAYFKRDIILGIISRGGRPDLVPLYIIKNFPCYKKKNEKDSIIPVLFIVGSKDKYITPLNENIFLQLGKKIESREEENDTDYCKDYEIDFKKSIHNKRNKTSINNDNEFIKLNSNYKKQWKWIENASHLFEEAGAIDKVLNYTKKWIEDLD</sequence>
<dbReference type="EMBL" id="MCOG01000003">
    <property type="protein sequence ID" value="ORY85867.1"/>
    <property type="molecule type" value="Genomic_DNA"/>
</dbReference>
<keyword evidence="2" id="KW-1185">Reference proteome</keyword>
<proteinExistence type="predicted"/>
<name>A0A1Y2FQJ3_9FUNG</name>
<dbReference type="SUPFAM" id="SSF53474">
    <property type="entry name" value="alpha/beta-Hydrolases"/>
    <property type="match status" value="1"/>
</dbReference>
<evidence type="ECO:0000313" key="1">
    <source>
        <dbReference type="EMBL" id="ORY85867.1"/>
    </source>
</evidence>
<evidence type="ECO:0000313" key="2">
    <source>
        <dbReference type="Proteomes" id="UP000193920"/>
    </source>
</evidence>
<gene>
    <name evidence="1" type="ORF">LY90DRAFT_498973</name>
</gene>
<accession>A0A1Y2FQJ3</accession>